<proteinExistence type="predicted"/>
<dbReference type="AlphaFoldDB" id="A0A369MSU5"/>
<dbReference type="RefSeq" id="WP_114516324.1">
    <property type="nucleotide sequence ID" value="NZ_PPTX01000006.1"/>
</dbReference>
<gene>
    <name evidence="1" type="ORF">C1872_05360</name>
</gene>
<evidence type="ECO:0000313" key="1">
    <source>
        <dbReference type="EMBL" id="RDB80351.1"/>
    </source>
</evidence>
<evidence type="ECO:0000313" key="2">
    <source>
        <dbReference type="Proteomes" id="UP000253752"/>
    </source>
</evidence>
<accession>A0A369MSU5</accession>
<dbReference type="EMBL" id="PPTX01000006">
    <property type="protein sequence ID" value="RDB80351.1"/>
    <property type="molecule type" value="Genomic_DNA"/>
</dbReference>
<protein>
    <submittedName>
        <fullName evidence="1">Uncharacterized protein</fullName>
    </submittedName>
</protein>
<comment type="caution">
    <text evidence="1">The sequence shown here is derived from an EMBL/GenBank/DDBJ whole genome shotgun (WGS) entry which is preliminary data.</text>
</comment>
<reference evidence="1 2" key="1">
    <citation type="journal article" date="2018" name="Elife">
        <title>Discovery and characterization of a prevalent human gut bacterial enzyme sufficient for the inactivation of a family of plant toxins.</title>
        <authorList>
            <person name="Koppel N."/>
            <person name="Bisanz J.E."/>
            <person name="Pandelia M.E."/>
            <person name="Turnbaugh P.J."/>
            <person name="Balskus E.P."/>
        </authorList>
    </citation>
    <scope>NUCLEOTIDE SEQUENCE [LARGE SCALE GENOMIC DNA]</scope>
    <source>
        <strain evidence="1 2">MR1 #12</strain>
    </source>
</reference>
<name>A0A369MSU5_EGGLN</name>
<dbReference type="Proteomes" id="UP000253752">
    <property type="component" value="Unassembled WGS sequence"/>
</dbReference>
<sequence>MDMAALDETAAATSREAAACGGLTSPAWGEEAGSGSEGIPGMAEACRRFPLPSPDEAAHALRELSWGEHFVAGRMVPSKGGSDLYLYNLHSAAVFLLDRDEARVGKGADQIIKLIDVDAFVAWLRDTVGDATLADAIARECPADDPYRDRLENVQRLLALRMVQYGAASDAMNAADAEQDEGA</sequence>
<organism evidence="1 2">
    <name type="scientific">Eggerthella lenta</name>
    <name type="common">Eubacterium lentum</name>
    <dbReference type="NCBI Taxonomy" id="84112"/>
    <lineage>
        <taxon>Bacteria</taxon>
        <taxon>Bacillati</taxon>
        <taxon>Actinomycetota</taxon>
        <taxon>Coriobacteriia</taxon>
        <taxon>Eggerthellales</taxon>
        <taxon>Eggerthellaceae</taxon>
        <taxon>Eggerthella</taxon>
    </lineage>
</organism>